<dbReference type="Gene3D" id="3.40.50.970">
    <property type="match status" value="2"/>
</dbReference>
<evidence type="ECO:0000256" key="3">
    <source>
        <dbReference type="RuleBase" id="RU362132"/>
    </source>
</evidence>
<dbReference type="PANTHER" id="PTHR18968:SF13">
    <property type="entry name" value="ACETOLACTATE SYNTHASE CATALYTIC SUBUNIT, MITOCHONDRIAL"/>
    <property type="match status" value="1"/>
</dbReference>
<dbReference type="SUPFAM" id="SSF52467">
    <property type="entry name" value="DHS-like NAD/FAD-binding domain"/>
    <property type="match status" value="1"/>
</dbReference>
<dbReference type="Gene3D" id="3.40.50.1220">
    <property type="entry name" value="TPP-binding domain"/>
    <property type="match status" value="1"/>
</dbReference>
<feature type="domain" description="Thiamine pyrophosphate enzyme TPP-binding" evidence="6">
    <location>
        <begin position="493"/>
        <end position="648"/>
    </location>
</feature>
<dbReference type="InterPro" id="IPR006311">
    <property type="entry name" value="TAT_signal"/>
</dbReference>
<dbReference type="InterPro" id="IPR045229">
    <property type="entry name" value="TPP_enz"/>
</dbReference>
<feature type="domain" description="Thiamine pyrophosphate enzyme N-terminal TPP-binding" evidence="7">
    <location>
        <begin position="78"/>
        <end position="179"/>
    </location>
</feature>
<dbReference type="InterPro" id="IPR012001">
    <property type="entry name" value="Thiamin_PyroP_enz_TPP-bd_dom"/>
</dbReference>
<dbReference type="InterPro" id="IPR012000">
    <property type="entry name" value="Thiamin_PyroP_enz_cen_dom"/>
</dbReference>
<comment type="similarity">
    <text evidence="1 3">Belongs to the TPP enzyme family.</text>
</comment>
<sequence length="653" mass="70135">MQEKESGRRGFLKGALVAGAGAAAGSVALVAPTESVAQTIGPKPASAHGPSSQTVAAETMGSGGQPMAELGAHIANPGSDFMVDVMREADLEYVAIMTASSLRGLQESIVNYGDNKSPQLIVCCHEEAAVGIAHGYAKMAGKPMGAMVHAVVGLQHASMAIYNAWCDRVPVMVIVGNTVDASKRRPGVEWIHTAVDMGAMVRDMVKWDDAPGSLQNYAESFMRARALATTPPMAPVLIVADGELQENPIENRRALKIPKLVQVAPPEGDSETVARIARILVDATHPVIAVDRAARNQEGMDLLVKLAESLNAPVIDLYGRMNFPTTHYLQQSARRGALIKNADVILALEVGDLWGLINRIADIPGRPGSRVAKPDAKVLSISANYLYQKSNYGDVERYYAADITVGADAQTTLPSLIAAIKKLTGGNSSAIVARKKPMSDAWLEMHNDARKRATAGWDASPISTARLCMEIWNQIKNEPKWSLVSDSQFGSNWPQLLWEFTEFKQFIGGSGGYGIGYALPAAAGAALACKSEGRLAVNIQTDGELLMVPTVLWTLAHHKIPLLTIMHNNRAWHQETMHLQRMGTRRDRDATSWRIGTLVEEPYVDYATMAKSMGVWAEGPITDPALLGPAIARALAVVKSGLPALVDVVTQPR</sequence>
<evidence type="ECO:0000313" key="8">
    <source>
        <dbReference type="EMBL" id="MFC3110996.1"/>
    </source>
</evidence>
<keyword evidence="9" id="KW-1185">Reference proteome</keyword>
<evidence type="ECO:0000259" key="7">
    <source>
        <dbReference type="Pfam" id="PF02776"/>
    </source>
</evidence>
<evidence type="ECO:0000256" key="2">
    <source>
        <dbReference type="ARBA" id="ARBA00023052"/>
    </source>
</evidence>
<dbReference type="InterPro" id="IPR029061">
    <property type="entry name" value="THDP-binding"/>
</dbReference>
<dbReference type="RefSeq" id="WP_390333211.1">
    <property type="nucleotide sequence ID" value="NZ_JBHRTP010000095.1"/>
</dbReference>
<proteinExistence type="inferred from homology"/>
<dbReference type="PROSITE" id="PS51318">
    <property type="entry name" value="TAT"/>
    <property type="match status" value="1"/>
</dbReference>
<dbReference type="PANTHER" id="PTHR18968">
    <property type="entry name" value="THIAMINE PYROPHOSPHATE ENZYMES"/>
    <property type="match status" value="1"/>
</dbReference>
<evidence type="ECO:0000313" key="9">
    <source>
        <dbReference type="Proteomes" id="UP001595530"/>
    </source>
</evidence>
<dbReference type="Proteomes" id="UP001595530">
    <property type="component" value="Unassembled WGS sequence"/>
</dbReference>
<evidence type="ECO:0000259" key="6">
    <source>
        <dbReference type="Pfam" id="PF02775"/>
    </source>
</evidence>
<dbReference type="Pfam" id="PF00205">
    <property type="entry name" value="TPP_enzyme_M"/>
    <property type="match status" value="1"/>
</dbReference>
<accession>A0ABV7FAC5</accession>
<evidence type="ECO:0000259" key="5">
    <source>
        <dbReference type="Pfam" id="PF00205"/>
    </source>
</evidence>
<dbReference type="InterPro" id="IPR011766">
    <property type="entry name" value="TPP_enzyme_TPP-bd"/>
</dbReference>
<dbReference type="CDD" id="cd07035">
    <property type="entry name" value="TPP_PYR_POX_like"/>
    <property type="match status" value="1"/>
</dbReference>
<feature type="region of interest" description="Disordered" evidence="4">
    <location>
        <begin position="39"/>
        <end position="68"/>
    </location>
</feature>
<comment type="caution">
    <text evidence="8">The sequence shown here is derived from an EMBL/GenBank/DDBJ whole genome shotgun (WGS) entry which is preliminary data.</text>
</comment>
<protein>
    <submittedName>
        <fullName evidence="8">Thiamine pyrophosphate-binding protein</fullName>
    </submittedName>
</protein>
<dbReference type="Pfam" id="PF02775">
    <property type="entry name" value="TPP_enzyme_C"/>
    <property type="match status" value="1"/>
</dbReference>
<reference evidence="9" key="1">
    <citation type="journal article" date="2019" name="Int. J. Syst. Evol. Microbiol.">
        <title>The Global Catalogue of Microorganisms (GCM) 10K type strain sequencing project: providing services to taxonomists for standard genome sequencing and annotation.</title>
        <authorList>
            <consortium name="The Broad Institute Genomics Platform"/>
            <consortium name="The Broad Institute Genome Sequencing Center for Infectious Disease"/>
            <person name="Wu L."/>
            <person name="Ma J."/>
        </authorList>
    </citation>
    <scope>NUCLEOTIDE SEQUENCE [LARGE SCALE GENOMIC DNA]</scope>
    <source>
        <strain evidence="9">KCTC 42986</strain>
    </source>
</reference>
<keyword evidence="2 3" id="KW-0786">Thiamine pyrophosphate</keyword>
<gene>
    <name evidence="8" type="ORF">ACFOFO_24095</name>
</gene>
<dbReference type="InterPro" id="IPR029035">
    <property type="entry name" value="DHS-like_NAD/FAD-binding_dom"/>
</dbReference>
<evidence type="ECO:0000256" key="1">
    <source>
        <dbReference type="ARBA" id="ARBA00007812"/>
    </source>
</evidence>
<dbReference type="EMBL" id="JBHRTP010000095">
    <property type="protein sequence ID" value="MFC3110996.1"/>
    <property type="molecule type" value="Genomic_DNA"/>
</dbReference>
<organism evidence="8 9">
    <name type="scientific">Undibacterium arcticum</name>
    <dbReference type="NCBI Taxonomy" id="1762892"/>
    <lineage>
        <taxon>Bacteria</taxon>
        <taxon>Pseudomonadati</taxon>
        <taxon>Pseudomonadota</taxon>
        <taxon>Betaproteobacteria</taxon>
        <taxon>Burkholderiales</taxon>
        <taxon>Oxalobacteraceae</taxon>
        <taxon>Undibacterium</taxon>
    </lineage>
</organism>
<feature type="domain" description="Thiamine pyrophosphate enzyme central" evidence="5">
    <location>
        <begin position="273"/>
        <end position="348"/>
    </location>
</feature>
<evidence type="ECO:0000256" key="4">
    <source>
        <dbReference type="SAM" id="MobiDB-lite"/>
    </source>
</evidence>
<name>A0ABV7FAC5_9BURK</name>
<dbReference type="Pfam" id="PF02776">
    <property type="entry name" value="TPP_enzyme_N"/>
    <property type="match status" value="1"/>
</dbReference>
<dbReference type="SUPFAM" id="SSF52518">
    <property type="entry name" value="Thiamin diphosphate-binding fold (THDP-binding)"/>
    <property type="match status" value="2"/>
</dbReference>